<feature type="site" description="Important for substrate specificity" evidence="4">
    <location>
        <position position="218"/>
    </location>
</feature>
<feature type="binding site" evidence="4">
    <location>
        <position position="183"/>
    </location>
    <ligand>
        <name>phosphate</name>
        <dbReference type="ChEBI" id="CHEBI:43474"/>
    </ligand>
</feature>
<dbReference type="UniPathway" id="UPA00606"/>
<comment type="pathway">
    <text evidence="4">Purine metabolism; purine nucleoside salvage.</text>
</comment>
<dbReference type="Pfam" id="PF01048">
    <property type="entry name" value="PNP_UDP_1"/>
    <property type="match status" value="1"/>
</dbReference>
<keyword evidence="1 4" id="KW-0328">Glycosyltransferase</keyword>
<comment type="caution">
    <text evidence="4">Lacks conserved residue(s) required for the propagation of feature annotation.</text>
</comment>
<reference evidence="7" key="1">
    <citation type="journal article" date="2015" name="MBio">
        <title>Genome-Resolved Metagenomic Analysis Reveals Roles for Candidate Phyla and Other Microbial Community Members in Biogeochemical Transformations in Oil Reservoirs.</title>
        <authorList>
            <person name="Hu P."/>
            <person name="Tom L."/>
            <person name="Singh A."/>
            <person name="Thomas B.C."/>
            <person name="Baker B.J."/>
            <person name="Piceno Y.M."/>
            <person name="Andersen G.L."/>
            <person name="Banfield J.F."/>
        </authorList>
    </citation>
    <scope>NUCLEOTIDE SEQUENCE [LARGE SCALE GENOMIC DNA]</scope>
</reference>
<dbReference type="SUPFAM" id="SSF53167">
    <property type="entry name" value="Purine and uridine phosphorylases"/>
    <property type="match status" value="1"/>
</dbReference>
<dbReference type="InterPro" id="IPR035994">
    <property type="entry name" value="Nucleoside_phosphorylase_sf"/>
</dbReference>
<comment type="catalytic activity">
    <reaction evidence="4">
        <text>a purine D-ribonucleoside + phosphate = a purine nucleobase + alpha-D-ribose 1-phosphate</text>
        <dbReference type="Rhea" id="RHEA:19805"/>
        <dbReference type="ChEBI" id="CHEBI:26386"/>
        <dbReference type="ChEBI" id="CHEBI:43474"/>
        <dbReference type="ChEBI" id="CHEBI:57720"/>
        <dbReference type="ChEBI" id="CHEBI:142355"/>
        <dbReference type="EC" id="2.4.2.1"/>
    </reaction>
</comment>
<gene>
    <name evidence="6" type="ORF">XD66_0853</name>
</gene>
<proteinExistence type="inferred from homology"/>
<comment type="subunit">
    <text evidence="4">Homohexamer. Dimer of a homotrimer.</text>
</comment>
<dbReference type="EMBL" id="LGFO01000094">
    <property type="protein sequence ID" value="KUK36439.1"/>
    <property type="molecule type" value="Genomic_DNA"/>
</dbReference>
<keyword evidence="3 4" id="KW-0660">Purine salvage</keyword>
<accession>A0A101FG61</accession>
<dbReference type="InterPro" id="IPR000845">
    <property type="entry name" value="Nucleoside_phosphorylase_d"/>
</dbReference>
<evidence type="ECO:0000256" key="3">
    <source>
        <dbReference type="ARBA" id="ARBA00022726"/>
    </source>
</evidence>
<dbReference type="NCBIfam" id="TIGR01694">
    <property type="entry name" value="MTAP"/>
    <property type="match status" value="1"/>
</dbReference>
<dbReference type="Proteomes" id="UP000053326">
    <property type="component" value="Unassembled WGS sequence"/>
</dbReference>
<evidence type="ECO:0000313" key="6">
    <source>
        <dbReference type="EMBL" id="KUK36439.1"/>
    </source>
</evidence>
<dbReference type="FunFam" id="3.40.50.1580:FF:000012">
    <property type="entry name" value="Probable 6-oxopurine nucleoside phosphorylase"/>
    <property type="match status" value="1"/>
</dbReference>
<dbReference type="EC" id="2.4.2.1" evidence="4"/>
<dbReference type="CDD" id="cd09010">
    <property type="entry name" value="MTAP_SsMTAPII_like_MTIP"/>
    <property type="match status" value="1"/>
</dbReference>
<comment type="caution">
    <text evidence="6">The sequence shown here is derived from an EMBL/GenBank/DDBJ whole genome shotgun (WGS) entry which is preliminary data.</text>
</comment>
<dbReference type="PATRIC" id="fig|85874.4.peg.212"/>
<dbReference type="InterPro" id="IPR010044">
    <property type="entry name" value="MTAP"/>
</dbReference>
<dbReference type="Gene3D" id="3.40.50.1580">
    <property type="entry name" value="Nucleoside phosphorylase domain"/>
    <property type="match status" value="1"/>
</dbReference>
<feature type="binding site" evidence="4">
    <location>
        <position position="182"/>
    </location>
    <ligand>
        <name>substrate</name>
    </ligand>
</feature>
<evidence type="ECO:0000313" key="7">
    <source>
        <dbReference type="Proteomes" id="UP000053326"/>
    </source>
</evidence>
<dbReference type="GO" id="GO:0019509">
    <property type="term" value="P:L-methionine salvage from methylthioadenosine"/>
    <property type="evidence" value="ECO:0007669"/>
    <property type="project" value="TreeGrafter"/>
</dbReference>
<feature type="binding site" evidence="4">
    <location>
        <begin position="206"/>
        <end position="208"/>
    </location>
    <ligand>
        <name>substrate</name>
    </ligand>
</feature>
<feature type="site" description="Important for substrate specificity" evidence="4">
    <location>
        <position position="164"/>
    </location>
</feature>
<feature type="binding site" evidence="4">
    <location>
        <begin position="49"/>
        <end position="50"/>
    </location>
    <ligand>
        <name>phosphate</name>
        <dbReference type="ChEBI" id="CHEBI:43474"/>
    </ligand>
</feature>
<evidence type="ECO:0000259" key="5">
    <source>
        <dbReference type="Pfam" id="PF01048"/>
    </source>
</evidence>
<dbReference type="GO" id="GO:0006166">
    <property type="term" value="P:purine ribonucleoside salvage"/>
    <property type="evidence" value="ECO:0007669"/>
    <property type="project" value="UniProtKB-UniRule"/>
</dbReference>
<evidence type="ECO:0000256" key="4">
    <source>
        <dbReference type="HAMAP-Rule" id="MF_01963"/>
    </source>
</evidence>
<sequence length="270" mass="29579">MRAAVIGGTGFYSPGLLDEERDLTVATPYGEVALKEGSYHGKELVFLARHGVDHAFPPHLVNYRANIWALKAVGVQTVLATAATGSLNEDMRPGEIVLVDQFLDFTKSRSQTFYEGGEAGVLHVDMTEPYCPEVRRHLIAVAQQLKRRVHPKGTYVCTEGPRYETPAEIQMYRQLGGDVVGMTSVPEVVLAREAGLCYATLALVTNYAAGISKNPLSHREVLEEMARSQEVLRKLIFSALVTLPEERNCACARAAAELGSLGQKFMQQGD</sequence>
<keyword evidence="2 4" id="KW-0808">Transferase</keyword>
<dbReference type="HAMAP" id="MF_01963">
    <property type="entry name" value="MTAP"/>
    <property type="match status" value="1"/>
</dbReference>
<comment type="function">
    <text evidence="4">Purine nucleoside phosphorylase which is highly specific for 6-oxopurine nucleosides. Cleaves guanosine or inosine to respective bases and sugar-1-phosphate molecules. Involved in purine salvage.</text>
</comment>
<organism evidence="6 7">
    <name type="scientific">Thermacetogenium phaeum</name>
    <dbReference type="NCBI Taxonomy" id="85874"/>
    <lineage>
        <taxon>Bacteria</taxon>
        <taxon>Bacillati</taxon>
        <taxon>Bacillota</taxon>
        <taxon>Clostridia</taxon>
        <taxon>Thermoanaerobacterales</taxon>
        <taxon>Thermoanaerobacteraceae</taxon>
        <taxon>Thermacetogenium</taxon>
    </lineage>
</organism>
<name>A0A101FG61_9THEO</name>
<dbReference type="PANTHER" id="PTHR42679">
    <property type="entry name" value="S-METHYL-5'-THIOADENOSINE PHOSPHORYLASE"/>
    <property type="match status" value="1"/>
</dbReference>
<evidence type="ECO:0000256" key="1">
    <source>
        <dbReference type="ARBA" id="ARBA00022676"/>
    </source>
</evidence>
<protein>
    <recommendedName>
        <fullName evidence="4">Probable 6-oxopurine nucleoside phosphorylase</fullName>
        <ecNumber evidence="4">2.4.2.1</ecNumber>
    </recommendedName>
    <alternativeName>
        <fullName evidence="4">Purine nucleoside phosphorylase</fullName>
        <shortName evidence="4">PNP</shortName>
    </alternativeName>
</protein>
<dbReference type="NCBIfam" id="NF006599">
    <property type="entry name" value="PRK09136.1"/>
    <property type="match status" value="1"/>
</dbReference>
<evidence type="ECO:0000256" key="2">
    <source>
        <dbReference type="ARBA" id="ARBA00022679"/>
    </source>
</evidence>
<dbReference type="GO" id="GO:0005829">
    <property type="term" value="C:cytosol"/>
    <property type="evidence" value="ECO:0007669"/>
    <property type="project" value="TreeGrafter"/>
</dbReference>
<comment type="similarity">
    <text evidence="4">Belongs to the PNP/MTAP phosphorylase family. MTAP subfamily.</text>
</comment>
<dbReference type="AlphaFoldDB" id="A0A101FG61"/>
<feature type="binding site" evidence="4">
    <location>
        <position position="9"/>
    </location>
    <ligand>
        <name>phosphate</name>
        <dbReference type="ChEBI" id="CHEBI:43474"/>
    </ligand>
</feature>
<feature type="domain" description="Nucleoside phosphorylase" evidence="5">
    <location>
        <begin position="3"/>
        <end position="238"/>
    </location>
</feature>
<comment type="miscellaneous">
    <text evidence="4">Although this enzyme belongs to the family of MTA phosphorylases based on sequence homology, it has been shown that conserved amino acid substitutions in the substrate binding pocket convert the substrate specificity of this enzyme from 6-aminopurines to 6-oxopurines.</text>
</comment>
<dbReference type="PANTHER" id="PTHR42679:SF2">
    <property type="entry name" value="S-METHYL-5'-THIOADENOSINE PHOSPHORYLASE"/>
    <property type="match status" value="1"/>
</dbReference>
<dbReference type="GO" id="GO:0017061">
    <property type="term" value="F:S-methyl-5-thioadenosine phosphorylase activity"/>
    <property type="evidence" value="ECO:0007669"/>
    <property type="project" value="InterPro"/>
</dbReference>